<dbReference type="AlphaFoldDB" id="A0A074KTM4"/>
<sequence>MHGSLFTVGLVFDFFGGSCGSKRKEGLRLIIIDVLNRSDRATLYRDADPTILEINKSGFVTGGHWVILREDY</sequence>
<dbReference type="STRING" id="1048983.EL17_18825"/>
<evidence type="ECO:0000313" key="2">
    <source>
        <dbReference type="Proteomes" id="UP000027821"/>
    </source>
</evidence>
<gene>
    <name evidence="1" type="ORF">EL17_18825</name>
</gene>
<dbReference type="EMBL" id="JMIH01000026">
    <property type="protein sequence ID" value="KEO72254.1"/>
    <property type="molecule type" value="Genomic_DNA"/>
</dbReference>
<proteinExistence type="predicted"/>
<accession>A0A074KTM4</accession>
<name>A0A074KTM4_9BACT</name>
<dbReference type="Proteomes" id="UP000027821">
    <property type="component" value="Unassembled WGS sequence"/>
</dbReference>
<reference evidence="1 2" key="1">
    <citation type="submission" date="2014-04" db="EMBL/GenBank/DDBJ databases">
        <title>Characterization and application of a salt tolerant electro-active bacterium.</title>
        <authorList>
            <person name="Yang L."/>
            <person name="Wei S."/>
            <person name="Tay Q.X.M."/>
        </authorList>
    </citation>
    <scope>NUCLEOTIDE SEQUENCE [LARGE SCALE GENOMIC DNA]</scope>
    <source>
        <strain evidence="1 2">LY1</strain>
    </source>
</reference>
<protein>
    <submittedName>
        <fullName evidence="1">Uncharacterized protein</fullName>
    </submittedName>
</protein>
<organism evidence="1 2">
    <name type="scientific">Anditalea andensis</name>
    <dbReference type="NCBI Taxonomy" id="1048983"/>
    <lineage>
        <taxon>Bacteria</taxon>
        <taxon>Pseudomonadati</taxon>
        <taxon>Bacteroidota</taxon>
        <taxon>Cytophagia</taxon>
        <taxon>Cytophagales</taxon>
        <taxon>Cytophagaceae</taxon>
        <taxon>Anditalea</taxon>
    </lineage>
</organism>
<keyword evidence="2" id="KW-1185">Reference proteome</keyword>
<evidence type="ECO:0000313" key="1">
    <source>
        <dbReference type="EMBL" id="KEO72254.1"/>
    </source>
</evidence>
<comment type="caution">
    <text evidence="1">The sequence shown here is derived from an EMBL/GenBank/DDBJ whole genome shotgun (WGS) entry which is preliminary data.</text>
</comment>